<dbReference type="SUPFAM" id="SSF52096">
    <property type="entry name" value="ClpP/crotonase"/>
    <property type="match status" value="1"/>
</dbReference>
<name>A0ABX1J0G1_9PSEU</name>
<evidence type="ECO:0000313" key="1">
    <source>
        <dbReference type="EMBL" id="NKQ51772.1"/>
    </source>
</evidence>
<dbReference type="Pfam" id="PF00378">
    <property type="entry name" value="ECH_1"/>
    <property type="match status" value="1"/>
</dbReference>
<gene>
    <name evidence="1" type="ORF">HFP15_02615</name>
</gene>
<organism evidence="1 2">
    <name type="scientific">Amycolatopsis acididurans</name>
    <dbReference type="NCBI Taxonomy" id="2724524"/>
    <lineage>
        <taxon>Bacteria</taxon>
        <taxon>Bacillati</taxon>
        <taxon>Actinomycetota</taxon>
        <taxon>Actinomycetes</taxon>
        <taxon>Pseudonocardiales</taxon>
        <taxon>Pseudonocardiaceae</taxon>
        <taxon>Amycolatopsis</taxon>
    </lineage>
</organism>
<evidence type="ECO:0000313" key="2">
    <source>
        <dbReference type="Proteomes" id="UP000715441"/>
    </source>
</evidence>
<sequence length="239" mass="25545">MTVRTELSGHAATIWLDRPAKLNALDLEMSAGIQRALDEFADAERPLVIRSAVPGTFVSGADLTELARRTRREALQRVNHRLFTAIEEYPWPSIALVGGHALGGGCELALACDFRLSSESATWGLPEVRLGIIPSAGGLVRLPRIVGASAAKRLILTGKRIGAAEALAIGLVDEVSDDLDAALERLLGELGKASMTAARYAKEAMSAPGDHRRTADAALQALCFESDEARRRLSGAVRR</sequence>
<dbReference type="Gene3D" id="3.90.226.10">
    <property type="entry name" value="2-enoyl-CoA Hydratase, Chain A, domain 1"/>
    <property type="match status" value="1"/>
</dbReference>
<accession>A0ABX1J0G1</accession>
<proteinExistence type="predicted"/>
<protein>
    <submittedName>
        <fullName evidence="1">Enoyl-CoA hydratase/isomerase family protein</fullName>
    </submittedName>
</protein>
<dbReference type="InterPro" id="IPR029045">
    <property type="entry name" value="ClpP/crotonase-like_dom_sf"/>
</dbReference>
<reference evidence="1 2" key="1">
    <citation type="submission" date="2020-04" db="EMBL/GenBank/DDBJ databases">
        <title>Novel species.</title>
        <authorList>
            <person name="Teo W.F.A."/>
            <person name="Lipun K."/>
            <person name="Srisuk N."/>
            <person name="Duangmal K."/>
        </authorList>
    </citation>
    <scope>NUCLEOTIDE SEQUENCE [LARGE SCALE GENOMIC DNA]</scope>
    <source>
        <strain evidence="1 2">K13G38</strain>
    </source>
</reference>
<dbReference type="EMBL" id="JAAXLS010000001">
    <property type="protein sequence ID" value="NKQ51772.1"/>
    <property type="molecule type" value="Genomic_DNA"/>
</dbReference>
<dbReference type="PANTHER" id="PTHR11941:SF54">
    <property type="entry name" value="ENOYL-COA HYDRATASE, MITOCHONDRIAL"/>
    <property type="match status" value="1"/>
</dbReference>
<keyword evidence="2" id="KW-1185">Reference proteome</keyword>
<dbReference type="InterPro" id="IPR001753">
    <property type="entry name" value="Enoyl-CoA_hydra/iso"/>
</dbReference>
<dbReference type="CDD" id="cd06558">
    <property type="entry name" value="crotonase-like"/>
    <property type="match status" value="1"/>
</dbReference>
<dbReference type="PANTHER" id="PTHR11941">
    <property type="entry name" value="ENOYL-COA HYDRATASE-RELATED"/>
    <property type="match status" value="1"/>
</dbReference>
<dbReference type="RefSeq" id="WP_168510927.1">
    <property type="nucleotide sequence ID" value="NZ_JAAXLS010000001.1"/>
</dbReference>
<dbReference type="Proteomes" id="UP000715441">
    <property type="component" value="Unassembled WGS sequence"/>
</dbReference>
<comment type="caution">
    <text evidence="1">The sequence shown here is derived from an EMBL/GenBank/DDBJ whole genome shotgun (WGS) entry which is preliminary data.</text>
</comment>